<evidence type="ECO:0000256" key="2">
    <source>
        <dbReference type="SAM" id="SignalP"/>
    </source>
</evidence>
<evidence type="ECO:0000313" key="4">
    <source>
        <dbReference type="Proteomes" id="UP000249789"/>
    </source>
</evidence>
<evidence type="ECO:0000313" key="3">
    <source>
        <dbReference type="EMBL" id="RAK77934.1"/>
    </source>
</evidence>
<accession>A0A8G1RRH4</accession>
<feature type="signal peptide" evidence="2">
    <location>
        <begin position="1"/>
        <end position="28"/>
    </location>
</feature>
<evidence type="ECO:0008006" key="5">
    <source>
        <dbReference type="Google" id="ProtNLM"/>
    </source>
</evidence>
<feature type="region of interest" description="Disordered" evidence="1">
    <location>
        <begin position="74"/>
        <end position="98"/>
    </location>
</feature>
<evidence type="ECO:0000256" key="1">
    <source>
        <dbReference type="SAM" id="MobiDB-lite"/>
    </source>
</evidence>
<keyword evidence="4" id="KW-1185">Reference proteome</keyword>
<sequence>MPSLRSNASLLGLLLLLNAFWTISLVDASPVALQRDANQTDHAVDIASINARFTQNEHLAERVNPAGDALNTIHSMTKAKRDGTDSSGSSGTDDDNVIKPSVSYSLLGKVSTIIDHLRH</sequence>
<gene>
    <name evidence="3" type="ORF">BO72DRAFT_447713</name>
</gene>
<keyword evidence="2" id="KW-0732">Signal</keyword>
<dbReference type="AlphaFoldDB" id="A0A8G1RRH4"/>
<reference evidence="3 4" key="1">
    <citation type="submission" date="2018-02" db="EMBL/GenBank/DDBJ databases">
        <title>The genomes of Aspergillus section Nigri reveals drivers in fungal speciation.</title>
        <authorList>
            <consortium name="DOE Joint Genome Institute"/>
            <person name="Vesth T.C."/>
            <person name="Nybo J."/>
            <person name="Theobald S."/>
            <person name="Brandl J."/>
            <person name="Frisvad J.C."/>
            <person name="Nielsen K.F."/>
            <person name="Lyhne E.K."/>
            <person name="Kogle M.E."/>
            <person name="Kuo A."/>
            <person name="Riley R."/>
            <person name="Clum A."/>
            <person name="Nolan M."/>
            <person name="Lipzen A."/>
            <person name="Salamov A."/>
            <person name="Henrissat B."/>
            <person name="Wiebenga A."/>
            <person name="De vries R.P."/>
            <person name="Grigoriev I.V."/>
            <person name="Mortensen U.H."/>
            <person name="Andersen M.R."/>
            <person name="Baker S.E."/>
        </authorList>
    </citation>
    <scope>NUCLEOTIDE SEQUENCE [LARGE SCALE GENOMIC DNA]</scope>
    <source>
        <strain evidence="3 4">CBS 313.89</strain>
    </source>
</reference>
<dbReference type="GeneID" id="63861947"/>
<dbReference type="VEuPathDB" id="FungiDB:BO72DRAFT_447713"/>
<protein>
    <recommendedName>
        <fullName evidence="5">RxLR effector protein</fullName>
    </recommendedName>
</protein>
<proteinExistence type="predicted"/>
<name>A0A8G1RRH4_9EURO</name>
<dbReference type="RefSeq" id="XP_040801944.1">
    <property type="nucleotide sequence ID" value="XM_040944614.1"/>
</dbReference>
<dbReference type="EMBL" id="KZ824640">
    <property type="protein sequence ID" value="RAK77934.1"/>
    <property type="molecule type" value="Genomic_DNA"/>
</dbReference>
<dbReference type="Proteomes" id="UP000249789">
    <property type="component" value="Unassembled WGS sequence"/>
</dbReference>
<dbReference type="OrthoDB" id="4493104at2759"/>
<feature type="chain" id="PRO_5034824131" description="RxLR effector protein" evidence="2">
    <location>
        <begin position="29"/>
        <end position="119"/>
    </location>
</feature>
<organism evidence="3 4">
    <name type="scientific">Aspergillus fijiensis CBS 313.89</name>
    <dbReference type="NCBI Taxonomy" id="1448319"/>
    <lineage>
        <taxon>Eukaryota</taxon>
        <taxon>Fungi</taxon>
        <taxon>Dikarya</taxon>
        <taxon>Ascomycota</taxon>
        <taxon>Pezizomycotina</taxon>
        <taxon>Eurotiomycetes</taxon>
        <taxon>Eurotiomycetidae</taxon>
        <taxon>Eurotiales</taxon>
        <taxon>Aspergillaceae</taxon>
        <taxon>Aspergillus</taxon>
    </lineage>
</organism>